<feature type="region of interest" description="Disordered" evidence="1">
    <location>
        <begin position="238"/>
        <end position="284"/>
    </location>
</feature>
<feature type="compositionally biased region" description="Polar residues" evidence="1">
    <location>
        <begin position="103"/>
        <end position="112"/>
    </location>
</feature>
<reference evidence="2 3" key="1">
    <citation type="submission" date="2017-03" db="EMBL/GenBank/DDBJ databases">
        <title>An alternative strategy for trypanosome survival in the mammalian bloodstream revealed through genome and transcriptome analysis of the ubiquitous bovine parasite Trypanosoma (Megatrypanum) theileri.</title>
        <authorList>
            <person name="Kelly S."/>
            <person name="Ivens A."/>
            <person name="Mott A."/>
            <person name="O'Neill E."/>
            <person name="Emms D."/>
            <person name="Macleod O."/>
            <person name="Voorheis P."/>
            <person name="Matthews J."/>
            <person name="Matthews K."/>
            <person name="Carrington M."/>
        </authorList>
    </citation>
    <scope>NUCLEOTIDE SEQUENCE [LARGE SCALE GENOMIC DNA]</scope>
    <source>
        <strain evidence="2">Edinburgh</strain>
    </source>
</reference>
<gene>
    <name evidence="2" type="ORF">TM35_000151240</name>
</gene>
<dbReference type="OrthoDB" id="248027at2759"/>
<accession>A0A1X0NW35</accession>
<feature type="compositionally biased region" description="Low complexity" evidence="1">
    <location>
        <begin position="272"/>
        <end position="284"/>
    </location>
</feature>
<feature type="region of interest" description="Disordered" evidence="1">
    <location>
        <begin position="86"/>
        <end position="112"/>
    </location>
</feature>
<proteinExistence type="predicted"/>
<evidence type="ECO:0000313" key="3">
    <source>
        <dbReference type="Proteomes" id="UP000192257"/>
    </source>
</evidence>
<evidence type="ECO:0000256" key="1">
    <source>
        <dbReference type="SAM" id="MobiDB-lite"/>
    </source>
</evidence>
<feature type="region of interest" description="Disordered" evidence="1">
    <location>
        <begin position="163"/>
        <end position="214"/>
    </location>
</feature>
<name>A0A1X0NW35_9TRYP</name>
<sequence length="458" mass="52459">MNGVEHVKIGKHIFPLYSHPLLRTRLREEAYVQQQIEEQLRDPRLQQAVNEVVEELFQQDITSELSEEETALLMERALARLDRLYQEKEQKRSPSPLSPLRQGLTSSNSNHSTLCDGYYNHSMDRRNNYYYYYKNNNNNNNNNNSNYTPKSNTVRVLQKIKLPTRQFSPLKENPNRFSSQSTRSVPLPTLRKGQKQHEMSSLRKRKESPLREKVKTNNDIGILYGPLAVPWRRFLPSNLDEEEEEDKKEQTTTTSQGEEEEEEKEKEEQSHESSVSPSPAVQAPPEWRNAVRTIFYSMLSLRLEGGDGVQFEEMDLRSGAQRLLKLQGAELDSLSHDAFGALDITMDGNSSAIHYRPKVEPSILQCSRMRQAEKAMKLKPNTLRQETISALARSNAISANTTERYPRITGASLKHSWLNNSTPVMTPTPVQGNVSFELPTATYRSRVLGSVVKKKPPC</sequence>
<comment type="caution">
    <text evidence="2">The sequence shown here is derived from an EMBL/GenBank/DDBJ whole genome shotgun (WGS) entry which is preliminary data.</text>
</comment>
<organism evidence="2 3">
    <name type="scientific">Trypanosoma theileri</name>
    <dbReference type="NCBI Taxonomy" id="67003"/>
    <lineage>
        <taxon>Eukaryota</taxon>
        <taxon>Discoba</taxon>
        <taxon>Euglenozoa</taxon>
        <taxon>Kinetoplastea</taxon>
        <taxon>Metakinetoplastina</taxon>
        <taxon>Trypanosomatida</taxon>
        <taxon>Trypanosomatidae</taxon>
        <taxon>Trypanosoma</taxon>
    </lineage>
</organism>
<dbReference type="VEuPathDB" id="TriTrypDB:TM35_000151240"/>
<evidence type="ECO:0000313" key="2">
    <source>
        <dbReference type="EMBL" id="ORC88693.1"/>
    </source>
</evidence>
<keyword evidence="3" id="KW-1185">Reference proteome</keyword>
<dbReference type="AlphaFoldDB" id="A0A1X0NW35"/>
<dbReference type="EMBL" id="NBCO01000015">
    <property type="protein sequence ID" value="ORC88693.1"/>
    <property type="molecule type" value="Genomic_DNA"/>
</dbReference>
<feature type="compositionally biased region" description="Polar residues" evidence="1">
    <location>
        <begin position="175"/>
        <end position="184"/>
    </location>
</feature>
<dbReference type="Proteomes" id="UP000192257">
    <property type="component" value="Unassembled WGS sequence"/>
</dbReference>
<dbReference type="RefSeq" id="XP_028882759.1">
    <property type="nucleotide sequence ID" value="XM_029025776.1"/>
</dbReference>
<dbReference type="GeneID" id="39985556"/>
<protein>
    <submittedName>
        <fullName evidence="2">DNA mismatch repair protein MSH2</fullName>
    </submittedName>
</protein>
<feature type="compositionally biased region" description="Basic and acidic residues" evidence="1">
    <location>
        <begin position="195"/>
        <end position="214"/>
    </location>
</feature>